<gene>
    <name evidence="2" type="ORF">KQP761_LOCUS29767</name>
</gene>
<organism evidence="2 3">
    <name type="scientific">Rotaria magnacalcarata</name>
    <dbReference type="NCBI Taxonomy" id="392030"/>
    <lineage>
        <taxon>Eukaryota</taxon>
        <taxon>Metazoa</taxon>
        <taxon>Spiralia</taxon>
        <taxon>Gnathifera</taxon>
        <taxon>Rotifera</taxon>
        <taxon>Eurotatoria</taxon>
        <taxon>Bdelloidea</taxon>
        <taxon>Philodinida</taxon>
        <taxon>Philodinidae</taxon>
        <taxon>Rotaria</taxon>
    </lineage>
</organism>
<dbReference type="OrthoDB" id="10021485at2759"/>
<proteinExistence type="predicted"/>
<feature type="chain" id="PRO_5032869706" evidence="1">
    <location>
        <begin position="22"/>
        <end position="109"/>
    </location>
</feature>
<sequence>MNHCFLFFLYVLIMIVLPLIGSNPVQVRNSVISKFKTSEYNQMVTYCYIYDYSTWLQQRHEFIIWLEFAALLKLPIHKNTEIQRQIKLYNLQDECLRTIERLPVNIGPG</sequence>
<name>A0A816EJ18_9BILA</name>
<accession>A0A816EJ18</accession>
<reference evidence="2" key="1">
    <citation type="submission" date="2021-02" db="EMBL/GenBank/DDBJ databases">
        <authorList>
            <person name="Nowell W R."/>
        </authorList>
    </citation>
    <scope>NUCLEOTIDE SEQUENCE</scope>
</reference>
<evidence type="ECO:0000313" key="2">
    <source>
        <dbReference type="EMBL" id="CAF1649888.1"/>
    </source>
</evidence>
<dbReference type="Proteomes" id="UP000663834">
    <property type="component" value="Unassembled WGS sequence"/>
</dbReference>
<dbReference type="AlphaFoldDB" id="A0A816EJ18"/>
<evidence type="ECO:0000256" key="1">
    <source>
        <dbReference type="SAM" id="SignalP"/>
    </source>
</evidence>
<keyword evidence="1" id="KW-0732">Signal</keyword>
<protein>
    <submittedName>
        <fullName evidence="2">Uncharacterized protein</fullName>
    </submittedName>
</protein>
<feature type="signal peptide" evidence="1">
    <location>
        <begin position="1"/>
        <end position="21"/>
    </location>
</feature>
<comment type="caution">
    <text evidence="2">The sequence shown here is derived from an EMBL/GenBank/DDBJ whole genome shotgun (WGS) entry which is preliminary data.</text>
</comment>
<dbReference type="EMBL" id="CAJNOW010016378">
    <property type="protein sequence ID" value="CAF1649888.1"/>
    <property type="molecule type" value="Genomic_DNA"/>
</dbReference>
<evidence type="ECO:0000313" key="3">
    <source>
        <dbReference type="Proteomes" id="UP000663834"/>
    </source>
</evidence>